<keyword evidence="4 11" id="KW-0548">Nucleotidyltransferase</keyword>
<dbReference type="InterPro" id="IPR023030">
    <property type="entry name" value="Bifunc_HldE"/>
</dbReference>
<dbReference type="NCBIfam" id="TIGR00125">
    <property type="entry name" value="cyt_tran_rel"/>
    <property type="match status" value="1"/>
</dbReference>
<feature type="active site" evidence="11">
    <location>
        <position position="283"/>
    </location>
</feature>
<evidence type="ECO:0000313" key="15">
    <source>
        <dbReference type="Proteomes" id="UP001575105"/>
    </source>
</evidence>
<evidence type="ECO:0000256" key="2">
    <source>
        <dbReference type="ARBA" id="ARBA00003753"/>
    </source>
</evidence>
<feature type="region of interest" description="Cytidylyltransferase" evidence="11">
    <location>
        <begin position="363"/>
        <end position="492"/>
    </location>
</feature>
<name>A0ABV4U2S0_9BACT</name>
<dbReference type="RefSeq" id="WP_425344813.1">
    <property type="nucleotide sequence ID" value="NZ_JBGUBD010000003.1"/>
</dbReference>
<keyword evidence="7 11" id="KW-0067">ATP-binding</keyword>
<dbReference type="SUPFAM" id="SSF53613">
    <property type="entry name" value="Ribokinase-like"/>
    <property type="match status" value="1"/>
</dbReference>
<dbReference type="InterPro" id="IPR011611">
    <property type="entry name" value="PfkB_dom"/>
</dbReference>
<evidence type="ECO:0000256" key="10">
    <source>
        <dbReference type="ARBA" id="ARBA00047428"/>
    </source>
</evidence>
<feature type="binding site" evidence="11">
    <location>
        <begin position="211"/>
        <end position="214"/>
    </location>
    <ligand>
        <name>ATP</name>
        <dbReference type="ChEBI" id="CHEBI:30616"/>
    </ligand>
</feature>
<dbReference type="CDD" id="cd01172">
    <property type="entry name" value="RfaE_like"/>
    <property type="match status" value="1"/>
</dbReference>
<evidence type="ECO:0000256" key="1">
    <source>
        <dbReference type="ARBA" id="ARBA00002319"/>
    </source>
</evidence>
<organism evidence="14 15">
    <name type="scientific">Natronomicrosphaera hydrolytica</name>
    <dbReference type="NCBI Taxonomy" id="3242702"/>
    <lineage>
        <taxon>Bacteria</taxon>
        <taxon>Pseudomonadati</taxon>
        <taxon>Planctomycetota</taxon>
        <taxon>Phycisphaerae</taxon>
        <taxon>Phycisphaerales</taxon>
        <taxon>Phycisphaeraceae</taxon>
        <taxon>Natronomicrosphaera</taxon>
    </lineage>
</organism>
<comment type="catalytic activity">
    <reaction evidence="10 11">
        <text>D-glycero-beta-D-manno-heptose 1-phosphate + ATP + H(+) = ADP-D-glycero-beta-D-manno-heptose + diphosphate</text>
        <dbReference type="Rhea" id="RHEA:27465"/>
        <dbReference type="ChEBI" id="CHEBI:15378"/>
        <dbReference type="ChEBI" id="CHEBI:30616"/>
        <dbReference type="ChEBI" id="CHEBI:33019"/>
        <dbReference type="ChEBI" id="CHEBI:59967"/>
        <dbReference type="ChEBI" id="CHEBI:61593"/>
        <dbReference type="EC" id="2.7.7.70"/>
    </reaction>
</comment>
<keyword evidence="3 11" id="KW-0808">Transferase</keyword>
<accession>A0ABV4U2S0</accession>
<protein>
    <recommendedName>
        <fullName evidence="11">Bifunctional protein HldE</fullName>
    </recommendedName>
    <domain>
        <recommendedName>
            <fullName evidence="11">D-beta-D-heptose 7-phosphate kinase</fullName>
            <ecNumber evidence="11">2.7.1.167</ecNumber>
        </recommendedName>
        <alternativeName>
            <fullName evidence="11">D-beta-D-heptose 7-phosphotransferase</fullName>
        </alternativeName>
        <alternativeName>
            <fullName evidence="11">D-glycero-beta-D-manno-heptose-7-phosphate kinase</fullName>
        </alternativeName>
    </domain>
    <domain>
        <recommendedName>
            <fullName evidence="11">D-beta-D-heptose 1-phosphate adenylyltransferase</fullName>
            <ecNumber evidence="11">2.7.7.70</ecNumber>
        </recommendedName>
        <alternativeName>
            <fullName evidence="11">D-glycero-beta-D-manno-heptose 1-phosphate adenylyltransferase</fullName>
        </alternativeName>
    </domain>
</protein>
<dbReference type="InterPro" id="IPR011913">
    <property type="entry name" value="RfaE_dom_I"/>
</dbReference>
<comment type="subunit">
    <text evidence="11">Homodimer.</text>
</comment>
<dbReference type="PANTHER" id="PTHR46969:SF1">
    <property type="entry name" value="BIFUNCTIONAL PROTEIN HLDE"/>
    <property type="match status" value="1"/>
</dbReference>
<evidence type="ECO:0000259" key="12">
    <source>
        <dbReference type="Pfam" id="PF00294"/>
    </source>
</evidence>
<keyword evidence="5 11" id="KW-0547">Nucleotide-binding</keyword>
<proteinExistence type="inferred from homology"/>
<evidence type="ECO:0000256" key="9">
    <source>
        <dbReference type="ARBA" id="ARBA00023277"/>
    </source>
</evidence>
<dbReference type="Pfam" id="PF01467">
    <property type="entry name" value="CTP_transf_like"/>
    <property type="match status" value="1"/>
</dbReference>
<sequence>MATRELISLLDRWKPKRIVVAGDFMLDRYAYGNAERLSPDAPVPVLAIVREEAKAGGAANVCLDLRALQCDVATLSVVGDDAAGLEMREALEEAGCDTQGLVIDSNRPTTVKHNFVGLAQHRHPQKMFRVDTEDKSPMSEEAIKQLLDMADQLLVGADMLCLEDYNKGVLSRAACQGLIERAKRRGVPVLVDPAAIDDYSKYRGATCITPNRTEAERATHRQDVGNDLEALTAMARSLKQQCALDTIVLTLDKAGALLLEADDQPQLVPTVARQVYDVTGAGDMVLAMLAAARANGADWRQSVALANTAAGLEVEKFGVVPITLEEVLLSLLQNDHASGKLRRLEHLLPELAAHRKQGKRIAFTNGCFDILHAGHVQYLRHAARHGDLLIVGVNSDDSIRRLKGPQRPVNQLDDRVLVLSELESVDYVVVFDDDTPMDLIETIRPDALVKGADYTREQVVGHEVVESYGGEVVLVPLVEGRSTTNIIEKVKG</sequence>
<comment type="catalytic activity">
    <reaction evidence="11">
        <text>D-glycero-beta-D-manno-heptose 7-phosphate + ATP = D-glycero-beta-D-manno-heptose 1,7-bisphosphate + ADP + H(+)</text>
        <dbReference type="Rhea" id="RHEA:27473"/>
        <dbReference type="ChEBI" id="CHEBI:15378"/>
        <dbReference type="ChEBI" id="CHEBI:30616"/>
        <dbReference type="ChEBI" id="CHEBI:60204"/>
        <dbReference type="ChEBI" id="CHEBI:60208"/>
        <dbReference type="ChEBI" id="CHEBI:456216"/>
        <dbReference type="EC" id="2.7.1.167"/>
    </reaction>
</comment>
<comment type="similarity">
    <text evidence="11">In the N-terminal section; belongs to the carbohydrate kinase PfkB family.</text>
</comment>
<evidence type="ECO:0000256" key="5">
    <source>
        <dbReference type="ARBA" id="ARBA00022741"/>
    </source>
</evidence>
<dbReference type="InterPro" id="IPR014729">
    <property type="entry name" value="Rossmann-like_a/b/a_fold"/>
</dbReference>
<comment type="caution">
    <text evidence="14">The sequence shown here is derived from an EMBL/GenBank/DDBJ whole genome shotgun (WGS) entry which is preliminary data.</text>
</comment>
<dbReference type="Pfam" id="PF00294">
    <property type="entry name" value="PfkB"/>
    <property type="match status" value="1"/>
</dbReference>
<evidence type="ECO:0000256" key="8">
    <source>
        <dbReference type="ARBA" id="ARBA00023268"/>
    </source>
</evidence>
<dbReference type="InterPro" id="IPR029056">
    <property type="entry name" value="Ribokinase-like"/>
</dbReference>
<keyword evidence="15" id="KW-1185">Reference proteome</keyword>
<feature type="domain" description="Cytidyltransferase-like" evidence="13">
    <location>
        <begin position="363"/>
        <end position="458"/>
    </location>
</feature>
<dbReference type="InterPro" id="IPR004821">
    <property type="entry name" value="Cyt_trans-like"/>
</dbReference>
<gene>
    <name evidence="14" type="primary">rfaE2</name>
    <name evidence="11" type="synonym">hldE</name>
    <name evidence="14" type="ORF">ACERK3_06215</name>
</gene>
<evidence type="ECO:0000313" key="14">
    <source>
        <dbReference type="EMBL" id="MFA9477889.1"/>
    </source>
</evidence>
<evidence type="ECO:0000256" key="4">
    <source>
        <dbReference type="ARBA" id="ARBA00022695"/>
    </source>
</evidence>
<comment type="function">
    <text evidence="2 11">Catalyzes the ADP transfer from ATP to D-glycero-beta-D-manno-heptose 1-phosphate, yielding ADP-D-glycero-beta-D-manno-heptose.</text>
</comment>
<reference evidence="14 15" key="1">
    <citation type="submission" date="2024-08" db="EMBL/GenBank/DDBJ databases">
        <title>Whole-genome sequencing of halo(alkali)philic microorganisms from hypersaline lakes.</title>
        <authorList>
            <person name="Sorokin D.Y."/>
            <person name="Merkel A.Y."/>
            <person name="Messina E."/>
            <person name="Yakimov M."/>
        </authorList>
    </citation>
    <scope>NUCLEOTIDE SEQUENCE [LARGE SCALE GENOMIC DNA]</scope>
    <source>
        <strain evidence="14 15">AB-hyl4</strain>
    </source>
</reference>
<comment type="function">
    <text evidence="1 11">Catalyzes the phosphorylation of D-glycero-D-manno-heptose 7-phosphate at the C-1 position to selectively form D-glycero-beta-D-manno-heptose-1,7-bisphosphate.</text>
</comment>
<dbReference type="Proteomes" id="UP001575105">
    <property type="component" value="Unassembled WGS sequence"/>
</dbReference>
<comment type="pathway">
    <text evidence="11">Nucleotide-sugar biosynthesis; ADP-L-glycero-beta-D-manno-heptose biosynthesis; ADP-L-glycero-beta-D-manno-heptose from D-glycero-beta-D-manno-heptose 7-phosphate: step 3/4.</text>
</comment>
<keyword evidence="9 11" id="KW-0119">Carbohydrate metabolism</keyword>
<evidence type="ECO:0000256" key="7">
    <source>
        <dbReference type="ARBA" id="ARBA00022840"/>
    </source>
</evidence>
<comment type="pathway">
    <text evidence="11">Nucleotide-sugar biosynthesis; ADP-L-glycero-beta-D-manno-heptose biosynthesis; ADP-L-glycero-beta-D-manno-heptose from D-glycero-beta-D-manno-heptose 7-phosphate: step 1/4.</text>
</comment>
<dbReference type="EC" id="2.7.1.167" evidence="11"/>
<feature type="region of interest" description="Ribokinase" evidence="11">
    <location>
        <begin position="1"/>
        <end position="337"/>
    </location>
</feature>
<keyword evidence="6 11" id="KW-0418">Kinase</keyword>
<evidence type="ECO:0000259" key="13">
    <source>
        <dbReference type="Pfam" id="PF01467"/>
    </source>
</evidence>
<dbReference type="PANTHER" id="PTHR46969">
    <property type="entry name" value="BIFUNCTIONAL PROTEIN HLDE"/>
    <property type="match status" value="1"/>
</dbReference>
<evidence type="ECO:0000256" key="6">
    <source>
        <dbReference type="ARBA" id="ARBA00022777"/>
    </source>
</evidence>
<dbReference type="Gene3D" id="3.40.1190.20">
    <property type="match status" value="1"/>
</dbReference>
<dbReference type="HAMAP" id="MF_01603">
    <property type="entry name" value="HldE"/>
    <property type="match status" value="1"/>
</dbReference>
<evidence type="ECO:0000256" key="11">
    <source>
        <dbReference type="HAMAP-Rule" id="MF_01603"/>
    </source>
</evidence>
<dbReference type="SUPFAM" id="SSF52374">
    <property type="entry name" value="Nucleotidylyl transferase"/>
    <property type="match status" value="1"/>
</dbReference>
<dbReference type="GO" id="GO:0016779">
    <property type="term" value="F:nucleotidyltransferase activity"/>
    <property type="evidence" value="ECO:0007669"/>
    <property type="project" value="UniProtKB-KW"/>
</dbReference>
<evidence type="ECO:0000256" key="3">
    <source>
        <dbReference type="ARBA" id="ARBA00022679"/>
    </source>
</evidence>
<keyword evidence="8 11" id="KW-0511">Multifunctional enzyme</keyword>
<dbReference type="EC" id="2.7.7.70" evidence="11"/>
<feature type="domain" description="Carbohydrate kinase PfkB" evidence="12">
    <location>
        <begin position="17"/>
        <end position="320"/>
    </location>
</feature>
<dbReference type="EMBL" id="JBGUBD010000003">
    <property type="protein sequence ID" value="MFA9477889.1"/>
    <property type="molecule type" value="Genomic_DNA"/>
</dbReference>
<dbReference type="NCBIfam" id="TIGR02199">
    <property type="entry name" value="rfaE_dom_II"/>
    <property type="match status" value="1"/>
</dbReference>
<dbReference type="InterPro" id="IPR011914">
    <property type="entry name" value="RfaE_dom_II"/>
</dbReference>
<dbReference type="Gene3D" id="3.40.50.620">
    <property type="entry name" value="HUPs"/>
    <property type="match status" value="1"/>
</dbReference>
<comment type="similarity">
    <text evidence="11">In the C-terminal section; belongs to the cytidylyltransferase family.</text>
</comment>